<name>A0A2P6NKN9_9EUKA</name>
<sequence>MSPKKDEHKAESNVNLESVADWMVTPFGPRVTECIFAGVGMAFSTSILASGQMMDALGHKLRKNPTWTNDTPIVLKNRIETNRKIRSLAVRNGLLAGGFVGLSMYLNDKLEENFPDLPTPTRNMCSLAVPSLINGLRAQSTNIVLVTFLSLSGFFFFTDVVYKPTMWVNRIDNEEKKALEEAKAQGRTPGYEMSHTGLWWRKLAGRS</sequence>
<comment type="caution">
    <text evidence="2">The sequence shown here is derived from an EMBL/GenBank/DDBJ whole genome shotgun (WGS) entry which is preliminary data.</text>
</comment>
<feature type="transmembrane region" description="Helical" evidence="1">
    <location>
        <begin position="143"/>
        <end position="162"/>
    </location>
</feature>
<dbReference type="AlphaFoldDB" id="A0A2P6NKN9"/>
<evidence type="ECO:0008006" key="4">
    <source>
        <dbReference type="Google" id="ProtNLM"/>
    </source>
</evidence>
<keyword evidence="1" id="KW-1133">Transmembrane helix</keyword>
<proteinExistence type="predicted"/>
<keyword evidence="1" id="KW-0472">Membrane</keyword>
<protein>
    <recommendedName>
        <fullName evidence="4">Transmembrane protein</fullName>
    </recommendedName>
</protein>
<gene>
    <name evidence="2" type="ORF">PROFUN_05862</name>
</gene>
<accession>A0A2P6NKN9</accession>
<organism evidence="2 3">
    <name type="scientific">Planoprotostelium fungivorum</name>
    <dbReference type="NCBI Taxonomy" id="1890364"/>
    <lineage>
        <taxon>Eukaryota</taxon>
        <taxon>Amoebozoa</taxon>
        <taxon>Evosea</taxon>
        <taxon>Variosea</taxon>
        <taxon>Cavosteliida</taxon>
        <taxon>Cavosteliaceae</taxon>
        <taxon>Planoprotostelium</taxon>
    </lineage>
</organism>
<feature type="transmembrane region" description="Helical" evidence="1">
    <location>
        <begin position="88"/>
        <end position="106"/>
    </location>
</feature>
<evidence type="ECO:0000256" key="1">
    <source>
        <dbReference type="SAM" id="Phobius"/>
    </source>
</evidence>
<evidence type="ECO:0000313" key="2">
    <source>
        <dbReference type="EMBL" id="PRP84527.1"/>
    </source>
</evidence>
<evidence type="ECO:0000313" key="3">
    <source>
        <dbReference type="Proteomes" id="UP000241769"/>
    </source>
</evidence>
<dbReference type="InParanoid" id="A0A2P6NKN9"/>
<dbReference type="Proteomes" id="UP000241769">
    <property type="component" value="Unassembled WGS sequence"/>
</dbReference>
<keyword evidence="1" id="KW-0812">Transmembrane</keyword>
<keyword evidence="3" id="KW-1185">Reference proteome</keyword>
<dbReference type="EMBL" id="MDYQ01000061">
    <property type="protein sequence ID" value="PRP84527.1"/>
    <property type="molecule type" value="Genomic_DNA"/>
</dbReference>
<reference evidence="2 3" key="1">
    <citation type="journal article" date="2018" name="Genome Biol. Evol.">
        <title>Multiple Roots of Fruiting Body Formation in Amoebozoa.</title>
        <authorList>
            <person name="Hillmann F."/>
            <person name="Forbes G."/>
            <person name="Novohradska S."/>
            <person name="Ferling I."/>
            <person name="Riege K."/>
            <person name="Groth M."/>
            <person name="Westermann M."/>
            <person name="Marz M."/>
            <person name="Spaller T."/>
            <person name="Winckler T."/>
            <person name="Schaap P."/>
            <person name="Glockner G."/>
        </authorList>
    </citation>
    <scope>NUCLEOTIDE SEQUENCE [LARGE SCALE GENOMIC DNA]</scope>
    <source>
        <strain evidence="2 3">Jena</strain>
    </source>
</reference>